<evidence type="ECO:0000313" key="2">
    <source>
        <dbReference type="Proteomes" id="UP001442364"/>
    </source>
</evidence>
<dbReference type="InterPro" id="IPR012851">
    <property type="entry name" value="Spore_coat_CotF-like"/>
</dbReference>
<dbReference type="InterPro" id="IPR009078">
    <property type="entry name" value="Ferritin-like_SF"/>
</dbReference>
<dbReference type="Gene3D" id="1.20.1260.10">
    <property type="match status" value="1"/>
</dbReference>
<protein>
    <submittedName>
        <fullName evidence="1">Ferritin-like domain-containing protein</fullName>
    </submittedName>
</protein>
<organism evidence="1 2">
    <name type="scientific">[Lactobacillus] rogosae</name>
    <dbReference type="NCBI Taxonomy" id="706562"/>
    <lineage>
        <taxon>Bacteria</taxon>
        <taxon>Bacillati</taxon>
        <taxon>Bacillota</taxon>
        <taxon>Clostridia</taxon>
        <taxon>Lachnospirales</taxon>
        <taxon>Lachnospiraceae</taxon>
        <taxon>Lachnospira</taxon>
    </lineage>
</organism>
<dbReference type="Proteomes" id="UP001442364">
    <property type="component" value="Unassembled WGS sequence"/>
</dbReference>
<comment type="caution">
    <text evidence="1">The sequence shown here is derived from an EMBL/GenBank/DDBJ whole genome shotgun (WGS) entry which is preliminary data.</text>
</comment>
<dbReference type="EMBL" id="JBBMER010000006">
    <property type="protein sequence ID" value="MEQ2379999.1"/>
    <property type="molecule type" value="Genomic_DNA"/>
</dbReference>
<keyword evidence="2" id="KW-1185">Reference proteome</keyword>
<dbReference type="CDD" id="cd00657">
    <property type="entry name" value="Ferritin_like"/>
    <property type="match status" value="1"/>
</dbReference>
<dbReference type="Pfam" id="PF07875">
    <property type="entry name" value="Coat_F"/>
    <property type="match status" value="1"/>
</dbReference>
<sequence>MLLTEKEMSVLKDLQTQEKNCIDKYEKYAGLAKDDELKQLFEELKKKEQEHYKTIGQILNGEVPSCDCNDTAGKDYQPKGSYSKSEESEDKKNDCFLATDSIGTEKLVSGEYNSNVFACTLTSIRKVLADIEIEEQNHAEMLYKYKMANGMQ</sequence>
<dbReference type="InterPro" id="IPR012347">
    <property type="entry name" value="Ferritin-like"/>
</dbReference>
<evidence type="ECO:0000313" key="1">
    <source>
        <dbReference type="EMBL" id="MEQ2379999.1"/>
    </source>
</evidence>
<proteinExistence type="predicted"/>
<accession>A0ABV1BYN9</accession>
<dbReference type="SUPFAM" id="SSF47240">
    <property type="entry name" value="Ferritin-like"/>
    <property type="match status" value="1"/>
</dbReference>
<name>A0ABV1BYN9_9FIRM</name>
<gene>
    <name evidence="1" type="ORF">WMO14_08910</name>
</gene>
<dbReference type="RefSeq" id="WP_022502843.1">
    <property type="nucleotide sequence ID" value="NZ_DAWCMB010000164.1"/>
</dbReference>
<reference evidence="1 2" key="1">
    <citation type="submission" date="2024-03" db="EMBL/GenBank/DDBJ databases">
        <title>Human intestinal bacterial collection.</title>
        <authorList>
            <person name="Pauvert C."/>
            <person name="Hitch T.C.A."/>
            <person name="Clavel T."/>
        </authorList>
    </citation>
    <scope>NUCLEOTIDE SEQUENCE [LARGE SCALE GENOMIC DNA]</scope>
    <source>
        <strain evidence="1 2">CLA-AA-H255</strain>
    </source>
</reference>